<evidence type="ECO:0000256" key="1">
    <source>
        <dbReference type="SAM" id="MobiDB-lite"/>
    </source>
</evidence>
<evidence type="ECO:0000313" key="3">
    <source>
        <dbReference type="EMBL" id="EEQ35678.1"/>
    </source>
</evidence>
<evidence type="ECO:0000256" key="2">
    <source>
        <dbReference type="SAM" id="Phobius"/>
    </source>
</evidence>
<evidence type="ECO:0000313" key="4">
    <source>
        <dbReference type="Proteomes" id="UP000002035"/>
    </source>
</evidence>
<dbReference type="HOGENOM" id="CLU_831487_0_0_1"/>
<keyword evidence="2" id="KW-1133">Transmembrane helix</keyword>
<accession>C5G0M5</accession>
<dbReference type="Proteomes" id="UP000002035">
    <property type="component" value="Unassembled WGS sequence"/>
</dbReference>
<feature type="region of interest" description="Disordered" evidence="1">
    <location>
        <begin position="81"/>
        <end position="109"/>
    </location>
</feature>
<name>C5G0M5_ARTOC</name>
<gene>
    <name evidence="3" type="ORF">MCYG_08497</name>
</gene>
<dbReference type="OrthoDB" id="4174375at2759"/>
<dbReference type="AlphaFoldDB" id="C5G0M5"/>
<dbReference type="RefSeq" id="XP_002842666.1">
    <property type="nucleotide sequence ID" value="XM_002842620.1"/>
</dbReference>
<dbReference type="STRING" id="554155.C5G0M5"/>
<dbReference type="EMBL" id="DS995709">
    <property type="protein sequence ID" value="EEQ35678.1"/>
    <property type="molecule type" value="Genomic_DNA"/>
</dbReference>
<organism evidence="3 4">
    <name type="scientific">Arthroderma otae (strain ATCC MYA-4605 / CBS 113480)</name>
    <name type="common">Microsporum canis</name>
    <dbReference type="NCBI Taxonomy" id="554155"/>
    <lineage>
        <taxon>Eukaryota</taxon>
        <taxon>Fungi</taxon>
        <taxon>Dikarya</taxon>
        <taxon>Ascomycota</taxon>
        <taxon>Pezizomycotina</taxon>
        <taxon>Eurotiomycetes</taxon>
        <taxon>Eurotiomycetidae</taxon>
        <taxon>Onygenales</taxon>
        <taxon>Arthrodermataceae</taxon>
        <taxon>Microsporum</taxon>
    </lineage>
</organism>
<dbReference type="VEuPathDB" id="FungiDB:MCYG_08497"/>
<feature type="transmembrane region" description="Helical" evidence="2">
    <location>
        <begin position="60"/>
        <end position="77"/>
    </location>
</feature>
<protein>
    <submittedName>
        <fullName evidence="3">Uncharacterized protein</fullName>
    </submittedName>
</protein>
<keyword evidence="2" id="KW-0812">Transmembrane</keyword>
<proteinExistence type="predicted"/>
<feature type="region of interest" description="Disordered" evidence="1">
    <location>
        <begin position="1"/>
        <end position="22"/>
    </location>
</feature>
<sequence>MCLKSYRHNASGSRRRAGRRANSVYRLNRARKQEDDGDAEVFDLEIRKEKRTEKKNESGFFYPFWLVGFCLVIITSTNDERKNDAGRAGKMNRYRNIPGRGPPSKATPTTVCQKCLKKDKFIPSITATNVQHSFRRGRTVRDRLELSSCPTRGSGHSCRPKSQMIYSEQARKETMKELHEVQGKELDQCRHALQYPRYQPAVHGHHPAVRGEIRNLRGRMPVLVLQLEWRGLRQTRQILVLMVMQTKCHIEFMTRAHTGTDGPDTRTLGSQTGVVRDPEKIHHIEADAQREDERGPPVKTRINTVYHARVAGRLDNLVLRATLSGKTLHLGNEA</sequence>
<keyword evidence="2" id="KW-0472">Membrane</keyword>
<dbReference type="eggNOG" id="ENOG502S7VK">
    <property type="taxonomic scope" value="Eukaryota"/>
</dbReference>
<reference evidence="4" key="1">
    <citation type="journal article" date="2012" name="MBio">
        <title>Comparative genome analysis of Trichophyton rubrum and related dermatophytes reveals candidate genes involved in infection.</title>
        <authorList>
            <person name="Martinez D.A."/>
            <person name="Oliver B.G."/>
            <person name="Graeser Y."/>
            <person name="Goldberg J.M."/>
            <person name="Li W."/>
            <person name="Martinez-Rossi N.M."/>
            <person name="Monod M."/>
            <person name="Shelest E."/>
            <person name="Barton R.C."/>
            <person name="Birch E."/>
            <person name="Brakhage A.A."/>
            <person name="Chen Z."/>
            <person name="Gurr S.J."/>
            <person name="Heiman D."/>
            <person name="Heitman J."/>
            <person name="Kosti I."/>
            <person name="Rossi A."/>
            <person name="Saif S."/>
            <person name="Samalova M."/>
            <person name="Saunders C.W."/>
            <person name="Shea T."/>
            <person name="Summerbell R.C."/>
            <person name="Xu J."/>
            <person name="Young S."/>
            <person name="Zeng Q."/>
            <person name="Birren B.W."/>
            <person name="Cuomo C.A."/>
            <person name="White T.C."/>
        </authorList>
    </citation>
    <scope>NUCLEOTIDE SEQUENCE [LARGE SCALE GENOMIC DNA]</scope>
    <source>
        <strain evidence="4">ATCC MYA-4605 / CBS 113480</strain>
    </source>
</reference>
<dbReference type="GeneID" id="9226215"/>
<keyword evidence="4" id="KW-1185">Reference proteome</keyword>